<proteinExistence type="predicted"/>
<evidence type="ECO:0000313" key="1">
    <source>
        <dbReference type="EMBL" id="KAJ8314588.1"/>
    </source>
</evidence>
<organism evidence="1 2">
    <name type="scientific">Tegillarca granosa</name>
    <name type="common">Malaysian cockle</name>
    <name type="synonym">Anadara granosa</name>
    <dbReference type="NCBI Taxonomy" id="220873"/>
    <lineage>
        <taxon>Eukaryota</taxon>
        <taxon>Metazoa</taxon>
        <taxon>Spiralia</taxon>
        <taxon>Lophotrochozoa</taxon>
        <taxon>Mollusca</taxon>
        <taxon>Bivalvia</taxon>
        <taxon>Autobranchia</taxon>
        <taxon>Pteriomorphia</taxon>
        <taxon>Arcoida</taxon>
        <taxon>Arcoidea</taxon>
        <taxon>Arcidae</taxon>
        <taxon>Tegillarca</taxon>
    </lineage>
</organism>
<evidence type="ECO:0000313" key="2">
    <source>
        <dbReference type="Proteomes" id="UP001217089"/>
    </source>
</evidence>
<name>A0ABQ9FB68_TEGGR</name>
<sequence>MFWLLFALRHFNFNQTIKEITLYTLIHEPVLSEEQHASYIYGSAIRYQLDLIDVLTINTRARYLSFRSFRNCKHRQLAFME</sequence>
<keyword evidence="2" id="KW-1185">Reference proteome</keyword>
<reference evidence="1 2" key="1">
    <citation type="submission" date="2022-12" db="EMBL/GenBank/DDBJ databases">
        <title>Chromosome-level genome of Tegillarca granosa.</title>
        <authorList>
            <person name="Kim J."/>
        </authorList>
    </citation>
    <scope>NUCLEOTIDE SEQUENCE [LARGE SCALE GENOMIC DNA]</scope>
    <source>
        <strain evidence="1">Teg-2019</strain>
        <tissue evidence="1">Adductor muscle</tissue>
    </source>
</reference>
<protein>
    <submittedName>
        <fullName evidence="1">Uncharacterized protein</fullName>
    </submittedName>
</protein>
<dbReference type="Proteomes" id="UP001217089">
    <property type="component" value="Unassembled WGS sequence"/>
</dbReference>
<accession>A0ABQ9FB68</accession>
<comment type="caution">
    <text evidence="1">The sequence shown here is derived from an EMBL/GenBank/DDBJ whole genome shotgun (WGS) entry which is preliminary data.</text>
</comment>
<dbReference type="EMBL" id="JARBDR010000337">
    <property type="protein sequence ID" value="KAJ8314588.1"/>
    <property type="molecule type" value="Genomic_DNA"/>
</dbReference>
<gene>
    <name evidence="1" type="ORF">KUTeg_006738</name>
</gene>